<evidence type="ECO:0000313" key="2">
    <source>
        <dbReference type="Proteomes" id="UP001159405"/>
    </source>
</evidence>
<dbReference type="EMBL" id="CALNXK010000021">
    <property type="protein sequence ID" value="CAH3108603.1"/>
    <property type="molecule type" value="Genomic_DNA"/>
</dbReference>
<protein>
    <submittedName>
        <fullName evidence="1">Uncharacterized protein</fullName>
    </submittedName>
</protein>
<comment type="caution">
    <text evidence="1">The sequence shown here is derived from an EMBL/GenBank/DDBJ whole genome shotgun (WGS) entry which is preliminary data.</text>
</comment>
<feature type="non-terminal residue" evidence="1">
    <location>
        <position position="1"/>
    </location>
</feature>
<evidence type="ECO:0000313" key="1">
    <source>
        <dbReference type="EMBL" id="CAH3108603.1"/>
    </source>
</evidence>
<name>A0ABN8NGH8_9CNID</name>
<accession>A0ABN8NGH8</accession>
<organism evidence="1 2">
    <name type="scientific">Porites lobata</name>
    <dbReference type="NCBI Taxonomy" id="104759"/>
    <lineage>
        <taxon>Eukaryota</taxon>
        <taxon>Metazoa</taxon>
        <taxon>Cnidaria</taxon>
        <taxon>Anthozoa</taxon>
        <taxon>Hexacorallia</taxon>
        <taxon>Scleractinia</taxon>
        <taxon>Fungiina</taxon>
        <taxon>Poritidae</taxon>
        <taxon>Porites</taxon>
    </lineage>
</organism>
<gene>
    <name evidence="1" type="ORF">PLOB_00017765</name>
</gene>
<reference evidence="1 2" key="1">
    <citation type="submission" date="2022-05" db="EMBL/GenBank/DDBJ databases">
        <authorList>
            <consortium name="Genoscope - CEA"/>
            <person name="William W."/>
        </authorList>
    </citation>
    <scope>NUCLEOTIDE SEQUENCE [LARGE SCALE GENOMIC DNA]</scope>
</reference>
<dbReference type="Proteomes" id="UP001159405">
    <property type="component" value="Unassembled WGS sequence"/>
</dbReference>
<sequence>SDWNGIISLRQQQLDGDRQTSRKALVIRLNLSDLPNRKIGNIKNKWCTGRFEIDVTNEPDLDENLAFPVDQKDCLI</sequence>
<keyword evidence="2" id="KW-1185">Reference proteome</keyword>
<feature type="non-terminal residue" evidence="1">
    <location>
        <position position="76"/>
    </location>
</feature>
<proteinExistence type="predicted"/>